<feature type="domain" description="Dinitrogenase iron-molybdenum cofactor biosynthesis" evidence="1">
    <location>
        <begin position="48"/>
        <end position="129"/>
    </location>
</feature>
<accession>A0A832A351</accession>
<dbReference type="InterPro" id="IPR003731">
    <property type="entry name" value="Di-Nase_FeMo-co_biosynth"/>
</dbReference>
<dbReference type="InterPro" id="IPR036105">
    <property type="entry name" value="DiNase_FeMo-co_biosyn_sf"/>
</dbReference>
<reference evidence="2" key="1">
    <citation type="journal article" date="2020" name="mSystems">
        <title>Genome- and Community-Level Interaction Insights into Carbon Utilization and Element Cycling Functions of Hydrothermarchaeota in Hydrothermal Sediment.</title>
        <authorList>
            <person name="Zhou Z."/>
            <person name="Liu Y."/>
            <person name="Xu W."/>
            <person name="Pan J."/>
            <person name="Luo Z.H."/>
            <person name="Li M."/>
        </authorList>
    </citation>
    <scope>NUCLEOTIDE SEQUENCE [LARGE SCALE GENOMIC DNA]</scope>
    <source>
        <strain evidence="2">SpSt-456</strain>
    </source>
</reference>
<evidence type="ECO:0000259" key="1">
    <source>
        <dbReference type="Pfam" id="PF02579"/>
    </source>
</evidence>
<comment type="caution">
    <text evidence="2">The sequence shown here is derived from an EMBL/GenBank/DDBJ whole genome shotgun (WGS) entry which is preliminary data.</text>
</comment>
<dbReference type="SUPFAM" id="SSF53146">
    <property type="entry name" value="Nitrogenase accessory factor-like"/>
    <property type="match status" value="1"/>
</dbReference>
<gene>
    <name evidence="2" type="ORF">ENS06_06940</name>
</gene>
<organism evidence="2">
    <name type="scientific">Desulfacinum infernum</name>
    <dbReference type="NCBI Taxonomy" id="35837"/>
    <lineage>
        <taxon>Bacteria</taxon>
        <taxon>Pseudomonadati</taxon>
        <taxon>Thermodesulfobacteriota</taxon>
        <taxon>Syntrophobacteria</taxon>
        <taxon>Syntrophobacterales</taxon>
        <taxon>Syntrophobacteraceae</taxon>
        <taxon>Desulfacinum</taxon>
    </lineage>
</organism>
<dbReference type="AlphaFoldDB" id="A0A832A351"/>
<name>A0A832A351_9BACT</name>
<evidence type="ECO:0000313" key="2">
    <source>
        <dbReference type="EMBL" id="HFK97046.1"/>
    </source>
</evidence>
<dbReference type="EMBL" id="DSTK01000021">
    <property type="protein sequence ID" value="HFK97046.1"/>
    <property type="molecule type" value="Genomic_DNA"/>
</dbReference>
<sequence length="156" mass="17013">MAVASHEGVLVNRHLGGCLFCRFRESELRSGAGSRRKPLPQNAFSDKLVGEADRLRIWSPAERGYRLVEERLTPPWGMGEERWRILASSLHDCRALLANAAGENPRRILEREGLPVVVMEGLIVDGLDAVDRGVSTSPWARRRPGAGCGGDGLGCG</sequence>
<protein>
    <recommendedName>
        <fullName evidence="1">Dinitrogenase iron-molybdenum cofactor biosynthesis domain-containing protein</fullName>
    </recommendedName>
</protein>
<dbReference type="Gene3D" id="3.30.420.130">
    <property type="entry name" value="Dinitrogenase iron-molybdenum cofactor biosynthesis domain"/>
    <property type="match status" value="1"/>
</dbReference>
<dbReference type="Pfam" id="PF02579">
    <property type="entry name" value="Nitro_FeMo-Co"/>
    <property type="match status" value="1"/>
</dbReference>
<proteinExistence type="predicted"/>